<dbReference type="Pfam" id="PF00271">
    <property type="entry name" value="Helicase_C"/>
    <property type="match status" value="1"/>
</dbReference>
<keyword evidence="2" id="KW-0378">Hydrolase</keyword>
<keyword evidence="4" id="KW-0067">ATP-binding</keyword>
<dbReference type="PROSITE" id="PS51194">
    <property type="entry name" value="HELICASE_CTER"/>
    <property type="match status" value="1"/>
</dbReference>
<evidence type="ECO:0000256" key="2">
    <source>
        <dbReference type="ARBA" id="ARBA00022801"/>
    </source>
</evidence>
<name>A0A379ADZ4_ENTAG</name>
<evidence type="ECO:0000256" key="3">
    <source>
        <dbReference type="ARBA" id="ARBA00022806"/>
    </source>
</evidence>
<organism evidence="7 8">
    <name type="scientific">Enterobacter agglomerans</name>
    <name type="common">Erwinia herbicola</name>
    <name type="synonym">Pantoea agglomerans</name>
    <dbReference type="NCBI Taxonomy" id="549"/>
    <lineage>
        <taxon>Bacteria</taxon>
        <taxon>Pseudomonadati</taxon>
        <taxon>Pseudomonadota</taxon>
        <taxon>Gammaproteobacteria</taxon>
        <taxon>Enterobacterales</taxon>
        <taxon>Erwiniaceae</taxon>
        <taxon>Pantoea</taxon>
        <taxon>Pantoea agglomerans group</taxon>
    </lineage>
</organism>
<evidence type="ECO:0000256" key="1">
    <source>
        <dbReference type="ARBA" id="ARBA00022741"/>
    </source>
</evidence>
<dbReference type="GeneID" id="66825414"/>
<evidence type="ECO:0000313" key="7">
    <source>
        <dbReference type="EMBL" id="SUB16115.1"/>
    </source>
</evidence>
<dbReference type="Gene3D" id="3.40.50.300">
    <property type="entry name" value="P-loop containing nucleotide triphosphate hydrolases"/>
    <property type="match status" value="2"/>
</dbReference>
<sequence>MIIEKGLEVVLREQLNSGSIEPQSFLLNLVELHNTHSSERNVQDLIIRCLENREEFKRYGHILDYLLEARGLFPYKKFDDNFKDKITEGIVTSPLINEGGGSKLFHIKQFDVYQLLMKRKSVILSAPTSFGKTLLVEALIATRTLSNIVIVVPTLSLIDELKKKFHKYTVDSDEFVVKYKIITQVNQGHGKNNIFLYTQERVIEKEGFPVIDFFVVDEFYKLMPQGMDDYRSERLNIAFKKLLSLCSFFYMLGPNIKNINPLTLSKLGCRYIDESNFITVATNEYTFNIPPGNDAERDVTRNEYLKKVMNNISGEQTIIYCKSPKRASVLANLLSEIIPLKKEHDLNSLSNWLKEAFHPDWSQSKIIQHGICAHHAKLPRSIASLFVDLFNEKRINVLVCTSTLIEGVNTNAKNIIIYDDCITKRVQLDSFTYNNIAGRSGRMFEHFVGNVFFFGEKPTDGLNQIDIPIISHSDNVPDSLLLHYDEPYSEKIKGRLNKYFDQDILSIDVITKNSGVPPESQLEFANDLMENFQSWHKLMCWNNMPNSGQLNHINKMAEKYFNIKSFASGAVKSDVQLSRKIVSILKNETLKDIIDQDYEYFSENDDSFTIDDAVLRNFDFRRKILGHYYPVIINAINNIQEYVFSKFGYKAGNYKAFILRVESLNVTPSLMTLEEYGIPISISLKANKIWKVKDSDSFDEAIDKIKSCSFSDDFKLSELELKILEKNIVFL</sequence>
<dbReference type="EMBL" id="UGSO01000001">
    <property type="protein sequence ID" value="SUB16115.1"/>
    <property type="molecule type" value="Genomic_DNA"/>
</dbReference>
<evidence type="ECO:0000256" key="4">
    <source>
        <dbReference type="ARBA" id="ARBA00022840"/>
    </source>
</evidence>
<dbReference type="InterPro" id="IPR027417">
    <property type="entry name" value="P-loop_NTPase"/>
</dbReference>
<dbReference type="GO" id="GO:0016787">
    <property type="term" value="F:hydrolase activity"/>
    <property type="evidence" value="ECO:0007669"/>
    <property type="project" value="UniProtKB-KW"/>
</dbReference>
<dbReference type="AlphaFoldDB" id="A0A379ADZ4"/>
<dbReference type="InterPro" id="IPR050474">
    <property type="entry name" value="Hel308_SKI2-like"/>
</dbReference>
<dbReference type="InterPro" id="IPR011545">
    <property type="entry name" value="DEAD/DEAH_box_helicase_dom"/>
</dbReference>
<dbReference type="PROSITE" id="PS51192">
    <property type="entry name" value="HELICASE_ATP_BIND_1"/>
    <property type="match status" value="1"/>
</dbReference>
<keyword evidence="8" id="KW-1185">Reference proteome</keyword>
<dbReference type="SUPFAM" id="SSF52540">
    <property type="entry name" value="P-loop containing nucleoside triphosphate hydrolases"/>
    <property type="match status" value="1"/>
</dbReference>
<evidence type="ECO:0000313" key="8">
    <source>
        <dbReference type="Proteomes" id="UP000254640"/>
    </source>
</evidence>
<proteinExistence type="predicted"/>
<feature type="domain" description="Helicase ATP-binding" evidence="5">
    <location>
        <begin position="113"/>
        <end position="273"/>
    </location>
</feature>
<dbReference type="Proteomes" id="UP000254640">
    <property type="component" value="Unassembled WGS sequence"/>
</dbReference>
<keyword evidence="1" id="KW-0547">Nucleotide-binding</keyword>
<evidence type="ECO:0000259" key="5">
    <source>
        <dbReference type="PROSITE" id="PS51192"/>
    </source>
</evidence>
<feature type="domain" description="Helicase C-terminal" evidence="6">
    <location>
        <begin position="304"/>
        <end position="488"/>
    </location>
</feature>
<dbReference type="GO" id="GO:0003676">
    <property type="term" value="F:nucleic acid binding"/>
    <property type="evidence" value="ECO:0007669"/>
    <property type="project" value="InterPro"/>
</dbReference>
<dbReference type="GO" id="GO:0005524">
    <property type="term" value="F:ATP binding"/>
    <property type="evidence" value="ECO:0007669"/>
    <property type="project" value="UniProtKB-KW"/>
</dbReference>
<accession>A0A379ADZ4</accession>
<dbReference type="PANTHER" id="PTHR47961:SF6">
    <property type="entry name" value="DNA-DIRECTED DNA POLYMERASE"/>
    <property type="match status" value="1"/>
</dbReference>
<dbReference type="Pfam" id="PF00270">
    <property type="entry name" value="DEAD"/>
    <property type="match status" value="1"/>
</dbReference>
<keyword evidence="3 7" id="KW-0347">Helicase</keyword>
<dbReference type="PANTHER" id="PTHR47961">
    <property type="entry name" value="DNA POLYMERASE THETA, PUTATIVE (AFU_ORTHOLOGUE AFUA_1G05260)-RELATED"/>
    <property type="match status" value="1"/>
</dbReference>
<dbReference type="SMART" id="SM00490">
    <property type="entry name" value="HELICc"/>
    <property type="match status" value="1"/>
</dbReference>
<dbReference type="GO" id="GO:0004386">
    <property type="term" value="F:helicase activity"/>
    <property type="evidence" value="ECO:0007669"/>
    <property type="project" value="UniProtKB-KW"/>
</dbReference>
<evidence type="ECO:0000259" key="6">
    <source>
        <dbReference type="PROSITE" id="PS51194"/>
    </source>
</evidence>
<protein>
    <submittedName>
        <fullName evidence="7">Ski2-like helicase</fullName>
    </submittedName>
</protein>
<dbReference type="RefSeq" id="WP_062757941.1">
    <property type="nucleotide sequence ID" value="NZ_CP077366.1"/>
</dbReference>
<reference evidence="7 8" key="1">
    <citation type="submission" date="2018-06" db="EMBL/GenBank/DDBJ databases">
        <authorList>
            <consortium name="Pathogen Informatics"/>
            <person name="Doyle S."/>
        </authorList>
    </citation>
    <scope>NUCLEOTIDE SEQUENCE [LARGE SCALE GENOMIC DNA]</scope>
    <source>
        <strain evidence="7 8">NCTC9381</strain>
    </source>
</reference>
<dbReference type="InterPro" id="IPR001650">
    <property type="entry name" value="Helicase_C-like"/>
</dbReference>
<dbReference type="InterPro" id="IPR014001">
    <property type="entry name" value="Helicase_ATP-bd"/>
</dbReference>
<gene>
    <name evidence="7" type="ORF">NCTC9381_02015</name>
</gene>